<feature type="domain" description="Tf2-1-like SH3-like" evidence="1">
    <location>
        <begin position="30"/>
        <end position="94"/>
    </location>
</feature>
<dbReference type="PANTHER" id="PTHR46148">
    <property type="entry name" value="CHROMO DOMAIN-CONTAINING PROTEIN"/>
    <property type="match status" value="1"/>
</dbReference>
<dbReference type="EMBL" id="OZ034817">
    <property type="protein sequence ID" value="CAL1381182.1"/>
    <property type="molecule type" value="Genomic_DNA"/>
</dbReference>
<organism evidence="2 3">
    <name type="scientific">Linum trigynum</name>
    <dbReference type="NCBI Taxonomy" id="586398"/>
    <lineage>
        <taxon>Eukaryota</taxon>
        <taxon>Viridiplantae</taxon>
        <taxon>Streptophyta</taxon>
        <taxon>Embryophyta</taxon>
        <taxon>Tracheophyta</taxon>
        <taxon>Spermatophyta</taxon>
        <taxon>Magnoliopsida</taxon>
        <taxon>eudicotyledons</taxon>
        <taxon>Gunneridae</taxon>
        <taxon>Pentapetalae</taxon>
        <taxon>rosids</taxon>
        <taxon>fabids</taxon>
        <taxon>Malpighiales</taxon>
        <taxon>Linaceae</taxon>
        <taxon>Linum</taxon>
    </lineage>
</organism>
<sequence>MIHRNLKAAQDRQKSNVERLGNPCSYEVSDMVFLRVSPWKGVMRFCKKGKLSPRCIRPFEVLERIGPLAYRLALPPSLSRIHDVFHVNMLRAYRSNPEHVIRHEDIQLEDDLTYEEVSFQIVDRQENEFRMKKISMVKVVWRNQGSEAATWETESSMREK</sequence>
<evidence type="ECO:0000259" key="1">
    <source>
        <dbReference type="Pfam" id="PF24626"/>
    </source>
</evidence>
<keyword evidence="3" id="KW-1185">Reference proteome</keyword>
<dbReference type="AlphaFoldDB" id="A0AAV2E5R8"/>
<gene>
    <name evidence="2" type="ORF">LTRI10_LOCUS22580</name>
</gene>
<evidence type="ECO:0000313" key="2">
    <source>
        <dbReference type="EMBL" id="CAL1381182.1"/>
    </source>
</evidence>
<name>A0AAV2E5R8_9ROSI</name>
<dbReference type="PANTHER" id="PTHR46148:SF60">
    <property type="entry name" value="CHROMO DOMAIN-CONTAINING PROTEIN"/>
    <property type="match status" value="1"/>
</dbReference>
<dbReference type="InterPro" id="IPR056924">
    <property type="entry name" value="SH3_Tf2-1"/>
</dbReference>
<evidence type="ECO:0000313" key="3">
    <source>
        <dbReference type="Proteomes" id="UP001497516"/>
    </source>
</evidence>
<dbReference type="Proteomes" id="UP001497516">
    <property type="component" value="Chromosome 4"/>
</dbReference>
<dbReference type="InterPro" id="IPR016197">
    <property type="entry name" value="Chromo-like_dom_sf"/>
</dbReference>
<proteinExistence type="predicted"/>
<dbReference type="Pfam" id="PF24626">
    <property type="entry name" value="SH3_Tf2-1"/>
    <property type="match status" value="1"/>
</dbReference>
<dbReference type="SUPFAM" id="SSF54160">
    <property type="entry name" value="Chromo domain-like"/>
    <property type="match status" value="1"/>
</dbReference>
<reference evidence="2 3" key="1">
    <citation type="submission" date="2024-04" db="EMBL/GenBank/DDBJ databases">
        <authorList>
            <person name="Fracassetti M."/>
        </authorList>
    </citation>
    <scope>NUCLEOTIDE SEQUENCE [LARGE SCALE GENOMIC DNA]</scope>
</reference>
<accession>A0AAV2E5R8</accession>
<protein>
    <recommendedName>
        <fullName evidence="1">Tf2-1-like SH3-like domain-containing protein</fullName>
    </recommendedName>
</protein>